<dbReference type="Proteomes" id="UP001472677">
    <property type="component" value="Unassembled WGS sequence"/>
</dbReference>
<proteinExistence type="predicted"/>
<protein>
    <submittedName>
        <fullName evidence="1">Uncharacterized protein</fullName>
    </submittedName>
</protein>
<accession>A0ABR2EF59</accession>
<organism evidence="1 2">
    <name type="scientific">Hibiscus sabdariffa</name>
    <name type="common">roselle</name>
    <dbReference type="NCBI Taxonomy" id="183260"/>
    <lineage>
        <taxon>Eukaryota</taxon>
        <taxon>Viridiplantae</taxon>
        <taxon>Streptophyta</taxon>
        <taxon>Embryophyta</taxon>
        <taxon>Tracheophyta</taxon>
        <taxon>Spermatophyta</taxon>
        <taxon>Magnoliopsida</taxon>
        <taxon>eudicotyledons</taxon>
        <taxon>Gunneridae</taxon>
        <taxon>Pentapetalae</taxon>
        <taxon>rosids</taxon>
        <taxon>malvids</taxon>
        <taxon>Malvales</taxon>
        <taxon>Malvaceae</taxon>
        <taxon>Malvoideae</taxon>
        <taxon>Hibiscus</taxon>
    </lineage>
</organism>
<name>A0ABR2EF59_9ROSI</name>
<sequence>MCRITSVFNNTQSNNYLSTFPGGAKSFLLAARESLPTFSTFLGGAKSFLLAAREFLPTFSTFTSGAKSFGLQLVNPYQHVQHFLVEQRVSACSL</sequence>
<gene>
    <name evidence="1" type="ORF">V6N12_042571</name>
</gene>
<dbReference type="EMBL" id="JBBPBM010000015">
    <property type="protein sequence ID" value="KAK8559292.1"/>
    <property type="molecule type" value="Genomic_DNA"/>
</dbReference>
<evidence type="ECO:0000313" key="2">
    <source>
        <dbReference type="Proteomes" id="UP001472677"/>
    </source>
</evidence>
<evidence type="ECO:0000313" key="1">
    <source>
        <dbReference type="EMBL" id="KAK8559292.1"/>
    </source>
</evidence>
<reference evidence="1 2" key="1">
    <citation type="journal article" date="2024" name="G3 (Bethesda)">
        <title>Genome assembly of Hibiscus sabdariffa L. provides insights into metabolisms of medicinal natural products.</title>
        <authorList>
            <person name="Kim T."/>
        </authorList>
    </citation>
    <scope>NUCLEOTIDE SEQUENCE [LARGE SCALE GENOMIC DNA]</scope>
    <source>
        <strain evidence="1">TK-2024</strain>
        <tissue evidence="1">Old leaves</tissue>
    </source>
</reference>
<comment type="caution">
    <text evidence="1">The sequence shown here is derived from an EMBL/GenBank/DDBJ whole genome shotgun (WGS) entry which is preliminary data.</text>
</comment>
<keyword evidence="2" id="KW-1185">Reference proteome</keyword>